<dbReference type="EMBL" id="BSOW01000067">
    <property type="protein sequence ID" value="GLR92132.1"/>
    <property type="molecule type" value="Genomic_DNA"/>
</dbReference>
<comment type="caution">
    <text evidence="2">The sequence shown here is derived from an EMBL/GenBank/DDBJ whole genome shotgun (WGS) entry which is preliminary data.</text>
</comment>
<accession>A0ABQ6BIR5</accession>
<protein>
    <recommendedName>
        <fullName evidence="1">TniQ domain-containing protein</fullName>
    </recommendedName>
</protein>
<evidence type="ECO:0000313" key="2">
    <source>
        <dbReference type="EMBL" id="GLR92132.1"/>
    </source>
</evidence>
<reference evidence="3" key="1">
    <citation type="journal article" date="2019" name="Int. J. Syst. Evol. Microbiol.">
        <title>The Global Catalogue of Microorganisms (GCM) 10K type strain sequencing project: providing services to taxonomists for standard genome sequencing and annotation.</title>
        <authorList>
            <consortium name="The Broad Institute Genomics Platform"/>
            <consortium name="The Broad Institute Genome Sequencing Center for Infectious Disease"/>
            <person name="Wu L."/>
            <person name="Ma J."/>
        </authorList>
    </citation>
    <scope>NUCLEOTIDE SEQUENCE [LARGE SCALE GENOMIC DNA]</scope>
    <source>
        <strain evidence="3">NBRC 102520</strain>
    </source>
</reference>
<sequence>MTVPKLRLTVPFRADETPMSYASRLAACNGIRADPFCKHFEIRLVDVADGDERNLRTLAALGGIKTDLLLDNAFAKSGPLQWTFRGEPLDRTVLRRTRLAICPACALADIEANPRLLPQAAMYGRATWLLDVVHLCPLHRIPLAYADDAAEAKLRHDFAQHAKLLLPRLAKLANVPPRKPSPLQTYVLRRLDGVKGAALPDSMRIAPLVRLCETAGAVALFPELDSKQLTEDQRGAAGAMGYNSLAGGAATFRSMLAQLKSSVHGRSRLDGPTAAFGKLYWLLSRTLDDPDLDGVRAIMRDYVMENFAIEGGQSILGRPMEKRRLHSIQTLARHTSVHPKVLRRHLRGAGLVTDAQMDLSDHNVLFDADAGLAVAAPLADALSASEAMEHLNAPRSQMAVLIQHGFVQPRHRAAAAGGQDRYAVSDLDAFLIKLGVNSRRISKHRHLRNIPETAKQCCRSAAEVIRLILDGRLDTRTSADARGYLGILVNPNQAMTALRGADNGGRPLRQAARQIGISEASLCALIEQAHVVTLIAPNPVNKSPQRLVPADEIERFRGEYVSLWRLSNEHGVHIGTMRAKLDQAGVVPAFERVFARLYRIAELAVKGFRVPAQRPLGQASSSKPNTSGRRKGL</sequence>
<dbReference type="RefSeq" id="WP_284276092.1">
    <property type="nucleotide sequence ID" value="NZ_BSOW01000067.1"/>
</dbReference>
<feature type="domain" description="TniQ" evidence="1">
    <location>
        <begin position="9"/>
        <end position="143"/>
    </location>
</feature>
<proteinExistence type="predicted"/>
<dbReference type="Proteomes" id="UP001156905">
    <property type="component" value="Unassembled WGS sequence"/>
</dbReference>
<organism evidence="2 3">
    <name type="scientific">Bradyrhizobium iriomotense</name>
    <dbReference type="NCBI Taxonomy" id="441950"/>
    <lineage>
        <taxon>Bacteria</taxon>
        <taxon>Pseudomonadati</taxon>
        <taxon>Pseudomonadota</taxon>
        <taxon>Alphaproteobacteria</taxon>
        <taxon>Hyphomicrobiales</taxon>
        <taxon>Nitrobacteraceae</taxon>
        <taxon>Bradyrhizobium</taxon>
    </lineage>
</organism>
<name>A0ABQ6BIR5_9BRAD</name>
<gene>
    <name evidence="2" type="ORF">GCM10007857_88510</name>
</gene>
<dbReference type="Pfam" id="PF06527">
    <property type="entry name" value="TniQ"/>
    <property type="match status" value="1"/>
</dbReference>
<evidence type="ECO:0000259" key="1">
    <source>
        <dbReference type="Pfam" id="PF06527"/>
    </source>
</evidence>
<keyword evidence="3" id="KW-1185">Reference proteome</keyword>
<evidence type="ECO:0000313" key="3">
    <source>
        <dbReference type="Proteomes" id="UP001156905"/>
    </source>
</evidence>
<dbReference type="InterPro" id="IPR009492">
    <property type="entry name" value="TniQ"/>
</dbReference>